<dbReference type="Proteomes" id="UP001280415">
    <property type="component" value="Unassembled WGS sequence"/>
</dbReference>
<protein>
    <submittedName>
        <fullName evidence="1">Uncharacterized protein</fullName>
    </submittedName>
</protein>
<reference evidence="1" key="2">
    <citation type="submission" date="2023-10" db="EMBL/GenBank/DDBJ databases">
        <authorList>
            <person name="Khurajog B."/>
        </authorList>
    </citation>
    <scope>NUCLEOTIDE SEQUENCE</scope>
    <source>
        <strain evidence="1">BF14</strain>
    </source>
</reference>
<evidence type="ECO:0000313" key="2">
    <source>
        <dbReference type="Proteomes" id="UP001280415"/>
    </source>
</evidence>
<organism evidence="1 2">
    <name type="scientific">Pediococcus acidilactici</name>
    <dbReference type="NCBI Taxonomy" id="1254"/>
    <lineage>
        <taxon>Bacteria</taxon>
        <taxon>Bacillati</taxon>
        <taxon>Bacillota</taxon>
        <taxon>Bacilli</taxon>
        <taxon>Lactobacillales</taxon>
        <taxon>Lactobacillaceae</taxon>
        <taxon>Pediococcus</taxon>
        <taxon>Pediococcus acidilactici group</taxon>
    </lineage>
</organism>
<reference evidence="1" key="1">
    <citation type="journal article" date="2023" name="PeerJ">
        <title>Selection and evaluation of lactic acid bacteria from chicken feces in Thailand as potential probiotics.</title>
        <authorList>
            <person name="Khurajog B."/>
            <person name="Disastra Y."/>
            <person name="Lawwyne L.D."/>
            <person name="Sirichokchatchawan W."/>
            <person name="Niyomtham W."/>
            <person name="Yindee J."/>
            <person name="Hampson D.J."/>
            <person name="Prapasarakul N."/>
        </authorList>
    </citation>
    <scope>NUCLEOTIDE SEQUENCE</scope>
    <source>
        <strain evidence="1">BF14</strain>
    </source>
</reference>
<dbReference type="EMBL" id="JAWJAX010000006">
    <property type="protein sequence ID" value="MDV2911445.1"/>
    <property type="molecule type" value="Genomic_DNA"/>
</dbReference>
<dbReference type="AlphaFoldDB" id="A0AAW8YPN5"/>
<proteinExistence type="predicted"/>
<accession>A0AAW8YPN5</accession>
<gene>
    <name evidence="1" type="ORF">R0H03_06170</name>
</gene>
<sequence>MLKITQKYYDGNKLDESSVQETSSTEIRNLLSYAGYADLAYNERVLNGIEAVLIQLGYEVKDD</sequence>
<dbReference type="RefSeq" id="WP_159208624.1">
    <property type="nucleotide sequence ID" value="NZ_CP138502.1"/>
</dbReference>
<evidence type="ECO:0000313" key="1">
    <source>
        <dbReference type="EMBL" id="MDV2911445.1"/>
    </source>
</evidence>
<name>A0AAW8YPN5_PEDAC</name>
<comment type="caution">
    <text evidence="1">The sequence shown here is derived from an EMBL/GenBank/DDBJ whole genome shotgun (WGS) entry which is preliminary data.</text>
</comment>